<name>A0A6A6P4D7_9PEZI</name>
<dbReference type="InterPro" id="IPR007523">
    <property type="entry name" value="NDUFAF3/AAMDC"/>
</dbReference>
<sequence length="206" mass="22161">MSNTVAHQARASRIRPPNPPQRATTPKPTTVDRGPPSEEDTQTDFSALDVLSGAPPPATAIDACTDDGFVLNNGAALSRCGLLLVGGEAFRWWPWRAEWADNKAGGGGANEKRRARVRNEKGQWQVGDGAWGVLDLVWPKPDLLIIGTGKSISPLSPRTRDYINSLGIRIEVQDTQNAAAQFNMLATERGVQQIAAALVPIGFKDV</sequence>
<gene>
    <name evidence="2" type="ORF">BDY21DRAFT_378710</name>
</gene>
<keyword evidence="3" id="KW-1185">Reference proteome</keyword>
<dbReference type="GO" id="GO:0005743">
    <property type="term" value="C:mitochondrial inner membrane"/>
    <property type="evidence" value="ECO:0007669"/>
    <property type="project" value="TreeGrafter"/>
</dbReference>
<dbReference type="Pfam" id="PF04430">
    <property type="entry name" value="DUF498"/>
    <property type="match status" value="1"/>
</dbReference>
<dbReference type="PANTHER" id="PTHR21192">
    <property type="entry name" value="NUCLEAR PROTEIN E3-3"/>
    <property type="match status" value="1"/>
</dbReference>
<dbReference type="PANTHER" id="PTHR21192:SF2">
    <property type="entry name" value="NADH DEHYDROGENASE [UBIQUINONE] 1 ALPHA SUBCOMPLEX ASSEMBLY FACTOR 3"/>
    <property type="match status" value="1"/>
</dbReference>
<organism evidence="2 3">
    <name type="scientific">Lineolata rhizophorae</name>
    <dbReference type="NCBI Taxonomy" id="578093"/>
    <lineage>
        <taxon>Eukaryota</taxon>
        <taxon>Fungi</taxon>
        <taxon>Dikarya</taxon>
        <taxon>Ascomycota</taxon>
        <taxon>Pezizomycotina</taxon>
        <taxon>Dothideomycetes</taxon>
        <taxon>Dothideomycetes incertae sedis</taxon>
        <taxon>Lineolatales</taxon>
        <taxon>Lineolataceae</taxon>
        <taxon>Lineolata</taxon>
    </lineage>
</organism>
<protein>
    <recommendedName>
        <fullName evidence="4">NADH dehydrogenase [ubiquinone] 1 alpha subcomplex assembly factor 3</fullName>
    </recommendedName>
</protein>
<dbReference type="SUPFAM" id="SSF64076">
    <property type="entry name" value="MTH938-like"/>
    <property type="match status" value="1"/>
</dbReference>
<evidence type="ECO:0008006" key="4">
    <source>
        <dbReference type="Google" id="ProtNLM"/>
    </source>
</evidence>
<evidence type="ECO:0000313" key="2">
    <source>
        <dbReference type="EMBL" id="KAF2458303.1"/>
    </source>
</evidence>
<dbReference type="OrthoDB" id="20681at2759"/>
<accession>A0A6A6P4D7</accession>
<dbReference type="AlphaFoldDB" id="A0A6A6P4D7"/>
<evidence type="ECO:0000313" key="3">
    <source>
        <dbReference type="Proteomes" id="UP000799766"/>
    </source>
</evidence>
<dbReference type="EMBL" id="MU001678">
    <property type="protein sequence ID" value="KAF2458303.1"/>
    <property type="molecule type" value="Genomic_DNA"/>
</dbReference>
<dbReference type="GO" id="GO:0032981">
    <property type="term" value="P:mitochondrial respiratory chain complex I assembly"/>
    <property type="evidence" value="ECO:0007669"/>
    <property type="project" value="TreeGrafter"/>
</dbReference>
<dbReference type="Gene3D" id="3.40.1230.10">
    <property type="entry name" value="MTH938-like"/>
    <property type="match status" value="1"/>
</dbReference>
<dbReference type="Proteomes" id="UP000799766">
    <property type="component" value="Unassembled WGS sequence"/>
</dbReference>
<feature type="region of interest" description="Disordered" evidence="1">
    <location>
        <begin position="1"/>
        <end position="42"/>
    </location>
</feature>
<dbReference type="InterPro" id="IPR036748">
    <property type="entry name" value="MTH938-like_sf"/>
</dbReference>
<reference evidence="2" key="1">
    <citation type="journal article" date="2020" name="Stud. Mycol.">
        <title>101 Dothideomycetes genomes: a test case for predicting lifestyles and emergence of pathogens.</title>
        <authorList>
            <person name="Haridas S."/>
            <person name="Albert R."/>
            <person name="Binder M."/>
            <person name="Bloem J."/>
            <person name="Labutti K."/>
            <person name="Salamov A."/>
            <person name="Andreopoulos B."/>
            <person name="Baker S."/>
            <person name="Barry K."/>
            <person name="Bills G."/>
            <person name="Bluhm B."/>
            <person name="Cannon C."/>
            <person name="Castanera R."/>
            <person name="Culley D."/>
            <person name="Daum C."/>
            <person name="Ezra D."/>
            <person name="Gonzalez J."/>
            <person name="Henrissat B."/>
            <person name="Kuo A."/>
            <person name="Liang C."/>
            <person name="Lipzen A."/>
            <person name="Lutzoni F."/>
            <person name="Magnuson J."/>
            <person name="Mondo S."/>
            <person name="Nolan M."/>
            <person name="Ohm R."/>
            <person name="Pangilinan J."/>
            <person name="Park H.-J."/>
            <person name="Ramirez L."/>
            <person name="Alfaro M."/>
            <person name="Sun H."/>
            <person name="Tritt A."/>
            <person name="Yoshinaga Y."/>
            <person name="Zwiers L.-H."/>
            <person name="Turgeon B."/>
            <person name="Goodwin S."/>
            <person name="Spatafora J."/>
            <person name="Crous P."/>
            <person name="Grigoriev I."/>
        </authorList>
    </citation>
    <scope>NUCLEOTIDE SEQUENCE</scope>
    <source>
        <strain evidence="2">ATCC 16933</strain>
    </source>
</reference>
<proteinExistence type="predicted"/>
<evidence type="ECO:0000256" key="1">
    <source>
        <dbReference type="SAM" id="MobiDB-lite"/>
    </source>
</evidence>